<sequence length="103" mass="11772">MGLIWNLYPVKTNSQVKTSHNPDSFNQADMVKEANTHLQLQLFPFSDCTIQRYWLKELNPNHTISLGIKLKSHSCVKPNQSPHLYLHSLCISQILVTLLVIGM</sequence>
<gene>
    <name evidence="1" type="ORF">ILYODFUR_035459</name>
</gene>
<organism evidence="1 2">
    <name type="scientific">Ilyodon furcidens</name>
    <name type="common">goldbreast splitfin</name>
    <dbReference type="NCBI Taxonomy" id="33524"/>
    <lineage>
        <taxon>Eukaryota</taxon>
        <taxon>Metazoa</taxon>
        <taxon>Chordata</taxon>
        <taxon>Craniata</taxon>
        <taxon>Vertebrata</taxon>
        <taxon>Euteleostomi</taxon>
        <taxon>Actinopterygii</taxon>
        <taxon>Neopterygii</taxon>
        <taxon>Teleostei</taxon>
        <taxon>Neoteleostei</taxon>
        <taxon>Acanthomorphata</taxon>
        <taxon>Ovalentaria</taxon>
        <taxon>Atherinomorphae</taxon>
        <taxon>Cyprinodontiformes</taxon>
        <taxon>Goodeidae</taxon>
        <taxon>Ilyodon</taxon>
    </lineage>
</organism>
<keyword evidence="2" id="KW-1185">Reference proteome</keyword>
<accession>A0ABV0ULQ4</accession>
<evidence type="ECO:0000313" key="1">
    <source>
        <dbReference type="EMBL" id="MEQ2246167.1"/>
    </source>
</evidence>
<reference evidence="1 2" key="1">
    <citation type="submission" date="2021-06" db="EMBL/GenBank/DDBJ databases">
        <authorList>
            <person name="Palmer J.M."/>
        </authorList>
    </citation>
    <scope>NUCLEOTIDE SEQUENCE [LARGE SCALE GENOMIC DNA]</scope>
    <source>
        <strain evidence="2">if_2019</strain>
        <tissue evidence="1">Muscle</tissue>
    </source>
</reference>
<proteinExistence type="predicted"/>
<dbReference type="Proteomes" id="UP001482620">
    <property type="component" value="Unassembled WGS sequence"/>
</dbReference>
<dbReference type="EMBL" id="JAHRIQ010076272">
    <property type="protein sequence ID" value="MEQ2246167.1"/>
    <property type="molecule type" value="Genomic_DNA"/>
</dbReference>
<name>A0ABV0ULQ4_9TELE</name>
<protein>
    <submittedName>
        <fullName evidence="1">Uncharacterized protein</fullName>
    </submittedName>
</protein>
<evidence type="ECO:0000313" key="2">
    <source>
        <dbReference type="Proteomes" id="UP001482620"/>
    </source>
</evidence>
<comment type="caution">
    <text evidence="1">The sequence shown here is derived from an EMBL/GenBank/DDBJ whole genome shotgun (WGS) entry which is preliminary data.</text>
</comment>